<dbReference type="EMBL" id="CAXLJM020000092">
    <property type="protein sequence ID" value="CAL8132288.1"/>
    <property type="molecule type" value="Genomic_DNA"/>
</dbReference>
<evidence type="ECO:0000313" key="3">
    <source>
        <dbReference type="Proteomes" id="UP001642540"/>
    </source>
</evidence>
<evidence type="ECO:0000256" key="1">
    <source>
        <dbReference type="SAM" id="Phobius"/>
    </source>
</evidence>
<feature type="transmembrane region" description="Helical" evidence="1">
    <location>
        <begin position="68"/>
        <end position="93"/>
    </location>
</feature>
<accession>A0ABP1RPD1</accession>
<keyword evidence="1" id="KW-1133">Transmembrane helix</keyword>
<name>A0ABP1RPD1_9HEXA</name>
<feature type="transmembrane region" description="Helical" evidence="1">
    <location>
        <begin position="99"/>
        <end position="118"/>
    </location>
</feature>
<dbReference type="Proteomes" id="UP001642540">
    <property type="component" value="Unassembled WGS sequence"/>
</dbReference>
<evidence type="ECO:0000313" key="2">
    <source>
        <dbReference type="EMBL" id="CAL8132288.1"/>
    </source>
</evidence>
<protein>
    <submittedName>
        <fullName evidence="2">Uncharacterized protein</fullName>
    </submittedName>
</protein>
<proteinExistence type="predicted"/>
<comment type="caution">
    <text evidence="2">The sequence shown here is derived from an EMBL/GenBank/DDBJ whole genome shotgun (WGS) entry which is preliminary data.</text>
</comment>
<reference evidence="2 3" key="1">
    <citation type="submission" date="2024-08" db="EMBL/GenBank/DDBJ databases">
        <authorList>
            <person name="Cucini C."/>
            <person name="Frati F."/>
        </authorList>
    </citation>
    <scope>NUCLEOTIDE SEQUENCE [LARGE SCALE GENOMIC DNA]</scope>
</reference>
<keyword evidence="1" id="KW-0472">Membrane</keyword>
<keyword evidence="3" id="KW-1185">Reference proteome</keyword>
<gene>
    <name evidence="2" type="ORF">ODALV1_LOCUS24561</name>
</gene>
<sequence>MMPLPMKQGRASGIPSSKSSVLTPVIRKAVTLYKNTYGILPPVIADIKLRENDIQLEIQKLTWFSVSYALIGCVAANLALLSLLIVLVKAYWFSLLAKLNTLQVGMFLSVQVGAWYLLKTAHVYLSNLEPIRHLNTVISNEASLSKY</sequence>
<organism evidence="2 3">
    <name type="scientific">Orchesella dallaii</name>
    <dbReference type="NCBI Taxonomy" id="48710"/>
    <lineage>
        <taxon>Eukaryota</taxon>
        <taxon>Metazoa</taxon>
        <taxon>Ecdysozoa</taxon>
        <taxon>Arthropoda</taxon>
        <taxon>Hexapoda</taxon>
        <taxon>Collembola</taxon>
        <taxon>Entomobryomorpha</taxon>
        <taxon>Entomobryoidea</taxon>
        <taxon>Orchesellidae</taxon>
        <taxon>Orchesellinae</taxon>
        <taxon>Orchesella</taxon>
    </lineage>
</organism>
<keyword evidence="1" id="KW-0812">Transmembrane</keyword>